<evidence type="ECO:0000313" key="2">
    <source>
        <dbReference type="Proteomes" id="UP000001396"/>
    </source>
</evidence>
<dbReference type="InterPro" id="IPR051251">
    <property type="entry name" value="STK_FNIP-Repeat"/>
</dbReference>
<evidence type="ECO:0008006" key="3">
    <source>
        <dbReference type="Google" id="ProtNLM"/>
    </source>
</evidence>
<proteinExistence type="predicted"/>
<dbReference type="Proteomes" id="UP000001396">
    <property type="component" value="Unassembled WGS sequence"/>
</dbReference>
<evidence type="ECO:0000313" key="1">
    <source>
        <dbReference type="EMBL" id="EFA80089.1"/>
    </source>
</evidence>
<dbReference type="GeneID" id="31362392"/>
<accession>D3BDV8</accession>
<organism evidence="1 2">
    <name type="scientific">Heterostelium pallidum (strain ATCC 26659 / Pp 5 / PN500)</name>
    <name type="common">Cellular slime mold</name>
    <name type="synonym">Polysphondylium pallidum</name>
    <dbReference type="NCBI Taxonomy" id="670386"/>
    <lineage>
        <taxon>Eukaryota</taxon>
        <taxon>Amoebozoa</taxon>
        <taxon>Evosea</taxon>
        <taxon>Eumycetozoa</taxon>
        <taxon>Dictyostelia</taxon>
        <taxon>Acytosteliales</taxon>
        <taxon>Acytosteliaceae</taxon>
        <taxon>Heterostelium</taxon>
    </lineage>
</organism>
<dbReference type="InterPro" id="IPR032675">
    <property type="entry name" value="LRR_dom_sf"/>
</dbReference>
<dbReference type="PANTHER" id="PTHR32134:SF92">
    <property type="entry name" value="FNIP REPEAT-CONTAINING PROTEIN"/>
    <property type="match status" value="1"/>
</dbReference>
<dbReference type="FunCoup" id="D3BDV8">
    <property type="interactions" value="43"/>
</dbReference>
<dbReference type="PANTHER" id="PTHR32134">
    <property type="entry name" value="FNIP REPEAT-CONTAINING PROTEIN"/>
    <property type="match status" value="1"/>
</dbReference>
<dbReference type="Gene3D" id="3.80.10.10">
    <property type="entry name" value="Ribonuclease Inhibitor"/>
    <property type="match status" value="1"/>
</dbReference>
<dbReference type="Pfam" id="PF05725">
    <property type="entry name" value="FNIP"/>
    <property type="match status" value="1"/>
</dbReference>
<reference evidence="1 2" key="1">
    <citation type="journal article" date="2011" name="Genome Res.">
        <title>Phylogeny-wide analysis of social amoeba genomes highlights ancient origins for complex intercellular communication.</title>
        <authorList>
            <person name="Heidel A.J."/>
            <person name="Lawal H.M."/>
            <person name="Felder M."/>
            <person name="Schilde C."/>
            <person name="Helps N.R."/>
            <person name="Tunggal B."/>
            <person name="Rivero F."/>
            <person name="John U."/>
            <person name="Schleicher M."/>
            <person name="Eichinger L."/>
            <person name="Platzer M."/>
            <person name="Noegel A.A."/>
            <person name="Schaap P."/>
            <person name="Gloeckner G."/>
        </authorList>
    </citation>
    <scope>NUCLEOTIDE SEQUENCE [LARGE SCALE GENOMIC DNA]</scope>
    <source>
        <strain evidence="2">ATCC 26659 / Pp 5 / PN500</strain>
    </source>
</reference>
<dbReference type="RefSeq" id="XP_020432209.1">
    <property type="nucleotide sequence ID" value="XM_020577761.1"/>
</dbReference>
<gene>
    <name evidence="1" type="ORF">PPL_06911</name>
</gene>
<dbReference type="SUPFAM" id="SSF52058">
    <property type="entry name" value="L domain-like"/>
    <property type="match status" value="1"/>
</dbReference>
<dbReference type="InParanoid" id="D3BDV8"/>
<dbReference type="InterPro" id="IPR008615">
    <property type="entry name" value="FNIP"/>
</dbReference>
<name>D3BDV8_HETP5</name>
<sequence>MSKIVSNQNDNHLLVKLPFILLAKIIKELDDNLDIICFSLVCKRWFDNRHSYLSFNCKDLMQLNRDCLNNERDFTLNSYRDIFHRSLDHKSNCTLVITSNNEIQQAKSFLLCYDYILTIENDIPESIINIYFTTWEIDANFIEKLSQSNVYCINLTQSQHCPIESEFNSIRFPSNIKEIHLFCPFKPNLLPPELEKLEIQTFSFSFDVSLLPRSLKSLKFVGSQVSIDLEALPPFLEDLSYSIPNTEEPETKRYPSSLKVLDVTVFQVKDFQYLTALHTLNLCVNDSASVDFQCGIPESVTHLTISSAYSITIRRENLPPNLKYLKLRDKVTFDQYTFSQLEQLETLDISGLLTDIGTNFQPLPSKIKKLCLPNYFFKMTNCKILPRSLEYLDVGGAYLSIKGAPKDSLKTLCIGQYTDISHSRIPKSVETIDFKERHLMMPPDMWPPSVKSILVTSKSEGNNHLKFLNIPKSITSITIRQTQGLGMKFLVRRLSDQSFLLLGINEFFLKATFLNTKNYENYFYGK</sequence>
<comment type="caution">
    <text evidence="1">The sequence shown here is derived from an EMBL/GenBank/DDBJ whole genome shotgun (WGS) entry which is preliminary data.</text>
</comment>
<keyword evidence="2" id="KW-1185">Reference proteome</keyword>
<dbReference type="EMBL" id="ADBJ01000031">
    <property type="protein sequence ID" value="EFA80089.1"/>
    <property type="molecule type" value="Genomic_DNA"/>
</dbReference>
<dbReference type="AlphaFoldDB" id="D3BDV8"/>
<protein>
    <recommendedName>
        <fullName evidence="3">F-box domain-containing protein</fullName>
    </recommendedName>
</protein>